<dbReference type="eggNOG" id="ENOG502S1TC">
    <property type="taxonomic scope" value="Eukaryota"/>
</dbReference>
<keyword evidence="2 6" id="KW-0812">Transmembrane</keyword>
<feature type="transmembrane region" description="Helical" evidence="6">
    <location>
        <begin position="256"/>
        <end position="275"/>
    </location>
</feature>
<accession>G7EA55</accession>
<feature type="transmembrane region" description="Helical" evidence="6">
    <location>
        <begin position="295"/>
        <end position="313"/>
    </location>
</feature>
<dbReference type="Pfam" id="PF04479">
    <property type="entry name" value="RTA1"/>
    <property type="match status" value="1"/>
</dbReference>
<dbReference type="OMA" id="CEFLLRY"/>
<dbReference type="InParanoid" id="G7EA55"/>
<evidence type="ECO:0008006" key="9">
    <source>
        <dbReference type="Google" id="ProtNLM"/>
    </source>
</evidence>
<dbReference type="PANTHER" id="PTHR31465">
    <property type="entry name" value="PROTEIN RTA1-RELATED"/>
    <property type="match status" value="1"/>
</dbReference>
<feature type="transmembrane region" description="Helical" evidence="6">
    <location>
        <begin position="75"/>
        <end position="96"/>
    </location>
</feature>
<reference evidence="7 8" key="1">
    <citation type="journal article" date="2011" name="J. Gen. Appl. Microbiol.">
        <title>Draft genome sequencing of the enigmatic basidiomycete Mixia osmundae.</title>
        <authorList>
            <person name="Nishida H."/>
            <person name="Nagatsuka Y."/>
            <person name="Sugiyama J."/>
        </authorList>
    </citation>
    <scope>NUCLEOTIDE SEQUENCE [LARGE SCALE GENOMIC DNA]</scope>
    <source>
        <strain evidence="8">CBS 9802 / IAM 14324 / JCM 22182 / KY 12970</strain>
    </source>
</reference>
<protein>
    <recommendedName>
        <fullName evidence="9">RTA1-domain-containing protein</fullName>
    </recommendedName>
</protein>
<dbReference type="EMBL" id="BABT02000229">
    <property type="protein sequence ID" value="GAA99715.1"/>
    <property type="molecule type" value="Genomic_DNA"/>
</dbReference>
<comment type="caution">
    <text evidence="7">The sequence shown here is derived from an EMBL/GenBank/DDBJ whole genome shotgun (WGS) entry which is preliminary data.</text>
</comment>
<comment type="subcellular location">
    <subcellularLocation>
        <location evidence="1">Membrane</location>
        <topology evidence="1">Multi-pass membrane protein</topology>
    </subcellularLocation>
</comment>
<keyword evidence="4 6" id="KW-0472">Membrane</keyword>
<organism evidence="7 8">
    <name type="scientific">Mixia osmundae (strain CBS 9802 / IAM 14324 / JCM 22182 / KY 12970)</name>
    <dbReference type="NCBI Taxonomy" id="764103"/>
    <lineage>
        <taxon>Eukaryota</taxon>
        <taxon>Fungi</taxon>
        <taxon>Dikarya</taxon>
        <taxon>Basidiomycota</taxon>
        <taxon>Pucciniomycotina</taxon>
        <taxon>Mixiomycetes</taxon>
        <taxon>Mixiales</taxon>
        <taxon>Mixiaceae</taxon>
        <taxon>Mixia</taxon>
    </lineage>
</organism>
<feature type="region of interest" description="Disordered" evidence="5">
    <location>
        <begin position="323"/>
        <end position="356"/>
    </location>
</feature>
<evidence type="ECO:0000256" key="4">
    <source>
        <dbReference type="ARBA" id="ARBA00023136"/>
    </source>
</evidence>
<keyword evidence="3 6" id="KW-1133">Transmembrane helix</keyword>
<dbReference type="OrthoDB" id="3358017at2759"/>
<evidence type="ECO:0000256" key="5">
    <source>
        <dbReference type="SAM" id="MobiDB-lite"/>
    </source>
</evidence>
<evidence type="ECO:0000256" key="1">
    <source>
        <dbReference type="ARBA" id="ARBA00004141"/>
    </source>
</evidence>
<feature type="transmembrane region" description="Helical" evidence="6">
    <location>
        <begin position="220"/>
        <end position="244"/>
    </location>
</feature>
<evidence type="ECO:0000313" key="8">
    <source>
        <dbReference type="Proteomes" id="UP000009131"/>
    </source>
</evidence>
<dbReference type="HOGENOM" id="CLU_033465_6_0_1"/>
<proteinExistence type="predicted"/>
<sequence length="356" mass="38672">MSSDTYVNRILAHNPGLTLANVTFWPDLTGCTDTSLIPSDYLDGAPIYHSATGKCYQFNNDGSIAYYAQYGYNPALATGVVFAVIFGLLTVLHFGLAAKSRRWWLFVVGVGGITELIGWVGRALSGTDNTASVNASNYFLVQIVCLTIAPVFFSAACYATLVIIVAHLSQFGDTHSRFSPRRLTWFFVTTDIISLVMQAAGGGITSGANSISTQTTGTHIFLAGIAFQLVCMVIFSGLYAEFFYKYTRDHKLPRKIAYLGSGVGLASLLIIIRGIYRTIELAQGWNGYLITRERYFLGLDAAMMVLCMTVLAVSHPVFTLPKEPGTTPGASDTINSTSSQSSFDRSQPKMEEINTA</sequence>
<dbReference type="PANTHER" id="PTHR31465:SF9">
    <property type="entry name" value="SPHINGOID LONG-CHAIN BASE TRANSPORTER RSB1"/>
    <property type="match status" value="1"/>
</dbReference>
<feature type="compositionally biased region" description="Basic and acidic residues" evidence="5">
    <location>
        <begin position="346"/>
        <end position="356"/>
    </location>
</feature>
<dbReference type="GO" id="GO:0005886">
    <property type="term" value="C:plasma membrane"/>
    <property type="evidence" value="ECO:0007669"/>
    <property type="project" value="TreeGrafter"/>
</dbReference>
<feature type="transmembrane region" description="Helical" evidence="6">
    <location>
        <begin position="185"/>
        <end position="208"/>
    </location>
</feature>
<dbReference type="InterPro" id="IPR007568">
    <property type="entry name" value="RTA1"/>
</dbReference>
<dbReference type="STRING" id="764103.G7EA55"/>
<gene>
    <name evidence="7" type="primary">Mo06418</name>
    <name evidence="7" type="ORF">E5Q_06418</name>
</gene>
<evidence type="ECO:0000256" key="3">
    <source>
        <dbReference type="ARBA" id="ARBA00022989"/>
    </source>
</evidence>
<evidence type="ECO:0000313" key="7">
    <source>
        <dbReference type="EMBL" id="GAA99715.1"/>
    </source>
</evidence>
<dbReference type="AlphaFoldDB" id="G7EA55"/>
<keyword evidence="8" id="KW-1185">Reference proteome</keyword>
<dbReference type="GO" id="GO:0000324">
    <property type="term" value="C:fungal-type vacuole"/>
    <property type="evidence" value="ECO:0007669"/>
    <property type="project" value="TreeGrafter"/>
</dbReference>
<feature type="compositionally biased region" description="Low complexity" evidence="5">
    <location>
        <begin position="331"/>
        <end position="345"/>
    </location>
</feature>
<reference evidence="7 8" key="2">
    <citation type="journal article" date="2012" name="Open Biol.">
        <title>Characteristics of nucleosomes and linker DNA regions on the genome of the basidiomycete Mixia osmundae revealed by mono- and dinucleosome mapping.</title>
        <authorList>
            <person name="Nishida H."/>
            <person name="Kondo S."/>
            <person name="Matsumoto T."/>
            <person name="Suzuki Y."/>
            <person name="Yoshikawa H."/>
            <person name="Taylor T.D."/>
            <person name="Sugiyama J."/>
        </authorList>
    </citation>
    <scope>NUCLEOTIDE SEQUENCE [LARGE SCALE GENOMIC DNA]</scope>
    <source>
        <strain evidence="8">CBS 9802 / IAM 14324 / JCM 22182 / KY 12970</strain>
    </source>
</reference>
<feature type="transmembrane region" description="Helical" evidence="6">
    <location>
        <begin position="103"/>
        <end position="120"/>
    </location>
</feature>
<dbReference type="FunCoup" id="G7EA55">
    <property type="interactions" value="24"/>
</dbReference>
<dbReference type="Proteomes" id="UP000009131">
    <property type="component" value="Unassembled WGS sequence"/>
</dbReference>
<evidence type="ECO:0000256" key="2">
    <source>
        <dbReference type="ARBA" id="ARBA00022692"/>
    </source>
</evidence>
<name>G7EA55_MIXOS</name>
<evidence type="ECO:0000256" key="6">
    <source>
        <dbReference type="SAM" id="Phobius"/>
    </source>
</evidence>
<dbReference type="RefSeq" id="XP_014566189.1">
    <property type="nucleotide sequence ID" value="XM_014710703.1"/>
</dbReference>
<feature type="transmembrane region" description="Helical" evidence="6">
    <location>
        <begin position="140"/>
        <end position="165"/>
    </location>
</feature>